<name>D0L175_HALNC</name>
<comment type="similarity">
    <text evidence="1">Belongs to the acetyltransferase family. GNAT subfamily.</text>
</comment>
<gene>
    <name evidence="8" type="ordered locus">Hneap_1620</name>
</gene>
<evidence type="ECO:0000313" key="8">
    <source>
        <dbReference type="EMBL" id="ACX96448.1"/>
    </source>
</evidence>
<dbReference type="eggNOG" id="COG0456">
    <property type="taxonomic scope" value="Bacteria"/>
</dbReference>
<evidence type="ECO:0000313" key="9">
    <source>
        <dbReference type="Proteomes" id="UP000009102"/>
    </source>
</evidence>
<dbReference type="HOGENOM" id="CLU_101288_3_0_6"/>
<dbReference type="OrthoDB" id="9799147at2"/>
<dbReference type="CDD" id="cd04301">
    <property type="entry name" value="NAT_SF"/>
    <property type="match status" value="1"/>
</dbReference>
<keyword evidence="3" id="KW-1277">Toxin-antitoxin system</keyword>
<evidence type="ECO:0000256" key="4">
    <source>
        <dbReference type="ARBA" id="ARBA00022679"/>
    </source>
</evidence>
<dbReference type="PANTHER" id="PTHR36449:SF1">
    <property type="entry name" value="ACETYLTRANSFERASE"/>
    <property type="match status" value="1"/>
</dbReference>
<protein>
    <submittedName>
        <fullName evidence="8">GCN5-related N-acetyltransferase</fullName>
    </submittedName>
</protein>
<reference evidence="8 9" key="1">
    <citation type="submission" date="2009-10" db="EMBL/GenBank/DDBJ databases">
        <title>Complete sequence of Halothiobacillus neapolitanus c2.</title>
        <authorList>
            <consortium name="US DOE Joint Genome Institute"/>
            <person name="Lucas S."/>
            <person name="Copeland A."/>
            <person name="Lapidus A."/>
            <person name="Glavina del Rio T."/>
            <person name="Tice H."/>
            <person name="Bruce D."/>
            <person name="Goodwin L."/>
            <person name="Pitluck S."/>
            <person name="Davenport K."/>
            <person name="Brettin T."/>
            <person name="Detter J.C."/>
            <person name="Han C."/>
            <person name="Tapia R."/>
            <person name="Larimer F."/>
            <person name="Land M."/>
            <person name="Hauser L."/>
            <person name="Kyrpides N."/>
            <person name="Mikhailova N."/>
            <person name="Kerfeld C."/>
            <person name="Cannon G."/>
            <person name="Heinhort S."/>
        </authorList>
    </citation>
    <scope>NUCLEOTIDE SEQUENCE [LARGE SCALE GENOMIC DNA]</scope>
    <source>
        <strain evidence="9">ATCC 23641 / c2</strain>
    </source>
</reference>
<keyword evidence="2" id="KW-0678">Repressor</keyword>
<dbReference type="AlphaFoldDB" id="D0L175"/>
<dbReference type="RefSeq" id="WP_012824482.1">
    <property type="nucleotide sequence ID" value="NC_013422.1"/>
</dbReference>
<keyword evidence="5" id="KW-0012">Acyltransferase</keyword>
<dbReference type="SUPFAM" id="SSF55729">
    <property type="entry name" value="Acyl-CoA N-acyltransferases (Nat)"/>
    <property type="match status" value="1"/>
</dbReference>
<evidence type="ECO:0000259" key="7">
    <source>
        <dbReference type="PROSITE" id="PS51186"/>
    </source>
</evidence>
<feature type="domain" description="N-acetyltransferase" evidence="7">
    <location>
        <begin position="4"/>
        <end position="160"/>
    </location>
</feature>
<evidence type="ECO:0000256" key="2">
    <source>
        <dbReference type="ARBA" id="ARBA00022491"/>
    </source>
</evidence>
<evidence type="ECO:0000256" key="6">
    <source>
        <dbReference type="ARBA" id="ARBA00049880"/>
    </source>
</evidence>
<evidence type="ECO:0000256" key="3">
    <source>
        <dbReference type="ARBA" id="ARBA00022649"/>
    </source>
</evidence>
<proteinExistence type="inferred from homology"/>
<evidence type="ECO:0000256" key="1">
    <source>
        <dbReference type="ARBA" id="ARBA00009342"/>
    </source>
</evidence>
<dbReference type="EMBL" id="CP001801">
    <property type="protein sequence ID" value="ACX96448.1"/>
    <property type="molecule type" value="Genomic_DNA"/>
</dbReference>
<organism evidence="8 9">
    <name type="scientific">Halothiobacillus neapolitanus (strain ATCC 23641 / DSM 15147 / CIP 104769 / NCIMB 8539 / c2)</name>
    <name type="common">Thiobacillus neapolitanus</name>
    <dbReference type="NCBI Taxonomy" id="555778"/>
    <lineage>
        <taxon>Bacteria</taxon>
        <taxon>Pseudomonadati</taxon>
        <taxon>Pseudomonadota</taxon>
        <taxon>Gammaproteobacteria</taxon>
        <taxon>Chromatiales</taxon>
        <taxon>Halothiobacillaceae</taxon>
        <taxon>Halothiobacillus</taxon>
    </lineage>
</organism>
<dbReference type="InterPro" id="IPR016181">
    <property type="entry name" value="Acyl_CoA_acyltransferase"/>
</dbReference>
<dbReference type="InterPro" id="IPR000182">
    <property type="entry name" value="GNAT_dom"/>
</dbReference>
<comment type="catalytic activity">
    <reaction evidence="6">
        <text>glycyl-tRNA(Gly) + acetyl-CoA = N-acetylglycyl-tRNA(Gly) + CoA + H(+)</text>
        <dbReference type="Rhea" id="RHEA:81867"/>
        <dbReference type="Rhea" id="RHEA-COMP:9683"/>
        <dbReference type="Rhea" id="RHEA-COMP:19766"/>
        <dbReference type="ChEBI" id="CHEBI:15378"/>
        <dbReference type="ChEBI" id="CHEBI:57287"/>
        <dbReference type="ChEBI" id="CHEBI:57288"/>
        <dbReference type="ChEBI" id="CHEBI:78522"/>
        <dbReference type="ChEBI" id="CHEBI:232036"/>
    </reaction>
</comment>
<dbReference type="STRING" id="555778.Hneap_1620"/>
<dbReference type="Pfam" id="PF13673">
    <property type="entry name" value="Acetyltransf_10"/>
    <property type="match status" value="1"/>
</dbReference>
<dbReference type="Proteomes" id="UP000009102">
    <property type="component" value="Chromosome"/>
</dbReference>
<keyword evidence="9" id="KW-1185">Reference proteome</keyword>
<accession>D0L175</accession>
<sequence>MSDVPFRLTSLNTVHDRAAFNSGSEPLDRYLRELVTQDVRRRVAACFVAVTEKHRIAGYYTLASASLLLADLPADKGRKLPRYPTVPAVRMGRLAVDQAFKRQGLGGALLADALDRAVRSEIAAYALVVDAKDETSSAFYLHHGFIALPDAPLTLFLPLATVPIPR</sequence>
<keyword evidence="4 8" id="KW-0808">Transferase</keyword>
<dbReference type="KEGG" id="hna:Hneap_1620"/>
<dbReference type="Gene3D" id="3.40.630.30">
    <property type="match status" value="1"/>
</dbReference>
<dbReference type="PANTHER" id="PTHR36449">
    <property type="entry name" value="ACETYLTRANSFERASE-RELATED"/>
    <property type="match status" value="1"/>
</dbReference>
<evidence type="ECO:0000256" key="5">
    <source>
        <dbReference type="ARBA" id="ARBA00023315"/>
    </source>
</evidence>
<dbReference type="GO" id="GO:0016747">
    <property type="term" value="F:acyltransferase activity, transferring groups other than amino-acyl groups"/>
    <property type="evidence" value="ECO:0007669"/>
    <property type="project" value="InterPro"/>
</dbReference>
<dbReference type="PROSITE" id="PS51186">
    <property type="entry name" value="GNAT"/>
    <property type="match status" value="1"/>
</dbReference>